<proteinExistence type="predicted"/>
<dbReference type="AlphaFoldDB" id="A0AAD6YC21"/>
<name>A0AAD6YC21_9AGAR</name>
<accession>A0AAD6YC21</accession>
<dbReference type="PANTHER" id="PTHR21310">
    <property type="entry name" value="AMINOGLYCOSIDE PHOSPHOTRANSFERASE-RELATED-RELATED"/>
    <property type="match status" value="1"/>
</dbReference>
<sequence length="330" mass="37280">MALLRLLRASGIPVPEVVFFCSDPENPLGYEYNCLERIPYPSLADIWVNLTPTQLDYVLDQFVDIFIKLFVIQVPRNHGSLALDGRSGPVIEETMWQLPDIQRYFHAEPHRLTDETFETLNPTDFYASWTAYISAFLKTYHHVISIHPAVEFLKDVLEPLQQLITALDAAEAPWVRRLRDTPALRGRLFHGDFHFGNILADDDGTIKAVIDWEFAGIGAPFASRSSLVRNAVAYLAYCHKDSPAAQPVIDTWEGEFQARLAKRAPDIAAAWRQEADRDAVLGLEGNALSDIREYLRACLEVGVRGVGRVEKARGDWKKVVEQSLTTLGYR</sequence>
<dbReference type="Pfam" id="PF01636">
    <property type="entry name" value="APH"/>
    <property type="match status" value="1"/>
</dbReference>
<evidence type="ECO:0000259" key="1">
    <source>
        <dbReference type="Pfam" id="PF01636"/>
    </source>
</evidence>
<dbReference type="Gene3D" id="3.90.1200.10">
    <property type="match status" value="1"/>
</dbReference>
<gene>
    <name evidence="2" type="ORF">GGX14DRAFT_159130</name>
</gene>
<protein>
    <submittedName>
        <fullName evidence="2">Phosphotransferase enzyme family-domain-containing protein</fullName>
    </submittedName>
</protein>
<dbReference type="SUPFAM" id="SSF56112">
    <property type="entry name" value="Protein kinase-like (PK-like)"/>
    <property type="match status" value="1"/>
</dbReference>
<evidence type="ECO:0000313" key="2">
    <source>
        <dbReference type="EMBL" id="KAJ7201633.1"/>
    </source>
</evidence>
<comment type="caution">
    <text evidence="2">The sequence shown here is derived from an EMBL/GenBank/DDBJ whole genome shotgun (WGS) entry which is preliminary data.</text>
</comment>
<dbReference type="InterPro" id="IPR051678">
    <property type="entry name" value="AGP_Transferase"/>
</dbReference>
<evidence type="ECO:0000313" key="3">
    <source>
        <dbReference type="Proteomes" id="UP001219525"/>
    </source>
</evidence>
<organism evidence="2 3">
    <name type="scientific">Mycena pura</name>
    <dbReference type="NCBI Taxonomy" id="153505"/>
    <lineage>
        <taxon>Eukaryota</taxon>
        <taxon>Fungi</taxon>
        <taxon>Dikarya</taxon>
        <taxon>Basidiomycota</taxon>
        <taxon>Agaricomycotina</taxon>
        <taxon>Agaricomycetes</taxon>
        <taxon>Agaricomycetidae</taxon>
        <taxon>Agaricales</taxon>
        <taxon>Marasmiineae</taxon>
        <taxon>Mycenaceae</taxon>
        <taxon>Mycena</taxon>
    </lineage>
</organism>
<dbReference type="Proteomes" id="UP001219525">
    <property type="component" value="Unassembled WGS sequence"/>
</dbReference>
<dbReference type="InterPro" id="IPR002575">
    <property type="entry name" value="Aminoglycoside_PTrfase"/>
</dbReference>
<reference evidence="2" key="1">
    <citation type="submission" date="2023-03" db="EMBL/GenBank/DDBJ databases">
        <title>Massive genome expansion in bonnet fungi (Mycena s.s.) driven by repeated elements and novel gene families across ecological guilds.</title>
        <authorList>
            <consortium name="Lawrence Berkeley National Laboratory"/>
            <person name="Harder C.B."/>
            <person name="Miyauchi S."/>
            <person name="Viragh M."/>
            <person name="Kuo A."/>
            <person name="Thoen E."/>
            <person name="Andreopoulos B."/>
            <person name="Lu D."/>
            <person name="Skrede I."/>
            <person name="Drula E."/>
            <person name="Henrissat B."/>
            <person name="Morin E."/>
            <person name="Kohler A."/>
            <person name="Barry K."/>
            <person name="LaButti K."/>
            <person name="Morin E."/>
            <person name="Salamov A."/>
            <person name="Lipzen A."/>
            <person name="Mereny Z."/>
            <person name="Hegedus B."/>
            <person name="Baldrian P."/>
            <person name="Stursova M."/>
            <person name="Weitz H."/>
            <person name="Taylor A."/>
            <person name="Grigoriev I.V."/>
            <person name="Nagy L.G."/>
            <person name="Martin F."/>
            <person name="Kauserud H."/>
        </authorList>
    </citation>
    <scope>NUCLEOTIDE SEQUENCE</scope>
    <source>
        <strain evidence="2">9144</strain>
    </source>
</reference>
<dbReference type="EMBL" id="JARJCW010000058">
    <property type="protein sequence ID" value="KAJ7201633.1"/>
    <property type="molecule type" value="Genomic_DNA"/>
</dbReference>
<feature type="domain" description="Aminoglycoside phosphotransferase" evidence="1">
    <location>
        <begin position="2"/>
        <end position="221"/>
    </location>
</feature>
<keyword evidence="3" id="KW-1185">Reference proteome</keyword>
<dbReference type="InterPro" id="IPR011009">
    <property type="entry name" value="Kinase-like_dom_sf"/>
</dbReference>